<organism evidence="2 3">
    <name type="scientific">Botryobasidium botryosum (strain FD-172 SS1)</name>
    <dbReference type="NCBI Taxonomy" id="930990"/>
    <lineage>
        <taxon>Eukaryota</taxon>
        <taxon>Fungi</taxon>
        <taxon>Dikarya</taxon>
        <taxon>Basidiomycota</taxon>
        <taxon>Agaricomycotina</taxon>
        <taxon>Agaricomycetes</taxon>
        <taxon>Cantharellales</taxon>
        <taxon>Botryobasidiaceae</taxon>
        <taxon>Botryobasidium</taxon>
    </lineage>
</organism>
<dbReference type="AlphaFoldDB" id="A0A067LZV6"/>
<evidence type="ECO:0000256" key="1">
    <source>
        <dbReference type="SAM" id="MobiDB-lite"/>
    </source>
</evidence>
<dbReference type="PROSITE" id="PS51257">
    <property type="entry name" value="PROKAR_LIPOPROTEIN"/>
    <property type="match status" value="1"/>
</dbReference>
<protein>
    <submittedName>
        <fullName evidence="2">Uncharacterized protein</fullName>
    </submittedName>
</protein>
<evidence type="ECO:0000313" key="3">
    <source>
        <dbReference type="Proteomes" id="UP000027195"/>
    </source>
</evidence>
<accession>A0A067LZV6</accession>
<name>A0A067LZV6_BOTB1</name>
<dbReference type="Proteomes" id="UP000027195">
    <property type="component" value="Unassembled WGS sequence"/>
</dbReference>
<proteinExistence type="predicted"/>
<reference evidence="3" key="1">
    <citation type="journal article" date="2014" name="Proc. Natl. Acad. Sci. U.S.A.">
        <title>Extensive sampling of basidiomycete genomes demonstrates inadequacy of the white-rot/brown-rot paradigm for wood decay fungi.</title>
        <authorList>
            <person name="Riley R."/>
            <person name="Salamov A.A."/>
            <person name="Brown D.W."/>
            <person name="Nagy L.G."/>
            <person name="Floudas D."/>
            <person name="Held B.W."/>
            <person name="Levasseur A."/>
            <person name="Lombard V."/>
            <person name="Morin E."/>
            <person name="Otillar R."/>
            <person name="Lindquist E.A."/>
            <person name="Sun H."/>
            <person name="LaButti K.M."/>
            <person name="Schmutz J."/>
            <person name="Jabbour D."/>
            <person name="Luo H."/>
            <person name="Baker S.E."/>
            <person name="Pisabarro A.G."/>
            <person name="Walton J.D."/>
            <person name="Blanchette R.A."/>
            <person name="Henrissat B."/>
            <person name="Martin F."/>
            <person name="Cullen D."/>
            <person name="Hibbett D.S."/>
            <person name="Grigoriev I.V."/>
        </authorList>
    </citation>
    <scope>NUCLEOTIDE SEQUENCE [LARGE SCALE GENOMIC DNA]</scope>
    <source>
        <strain evidence="3">FD-172 SS1</strain>
    </source>
</reference>
<feature type="region of interest" description="Disordered" evidence="1">
    <location>
        <begin position="456"/>
        <end position="477"/>
    </location>
</feature>
<dbReference type="EMBL" id="KL198086">
    <property type="protein sequence ID" value="KDQ08799.1"/>
    <property type="molecule type" value="Genomic_DNA"/>
</dbReference>
<gene>
    <name evidence="2" type="ORF">BOTBODRAFT_645126</name>
</gene>
<sequence>MVAVRLKYVFIHCNHALLSCGLPPLSPILHQRNIRPHLEDMNTGQQQLFPWNASGLSTNMPHQTEHLVPSNMPGSLVPDEAGRRPYEINHLLSNVDHTWTSYGDSSTTPPSSLGSSVCTDPLTAGASPSYPHQTEHETTRSLVMNSAPASSTQPGCYTSPTAAVLSVYFWTHKYHFPIHAFILCDSYPVFALYNCPTCLLDILGVDDDYMEAFDGEQKMWRRQALTTEQDVRVDRTLLFRSPGITADVYMSMVASALVKERWVLQLKDFSLSQICQVNGAPHFTEFNGNVSSYSPGVADNGFPYVKLLNQDAAPHKPLLLETPVSWKRPSTFVDSNPTHSGDTHIERKGTEPPEPSILEFLHSVCIVDLPLCDPFEPFPIPPTPWVLPELRDEYTSVNYDSPSPVGYSQSGSSSVVDDMDWMSQSEDGSTWVAWGAPTPAWASPESPIQSIIPDLKTQERDFGAKGDGISRARTPRL</sequence>
<keyword evidence="3" id="KW-1185">Reference proteome</keyword>
<evidence type="ECO:0000313" key="2">
    <source>
        <dbReference type="EMBL" id="KDQ08799.1"/>
    </source>
</evidence>
<dbReference type="InParanoid" id="A0A067LZV6"/>
<feature type="compositionally biased region" description="Basic and acidic residues" evidence="1">
    <location>
        <begin position="341"/>
        <end position="350"/>
    </location>
</feature>
<dbReference type="HOGENOM" id="CLU_572359_0_0_1"/>
<feature type="region of interest" description="Disordered" evidence="1">
    <location>
        <begin position="330"/>
        <end position="350"/>
    </location>
</feature>
<feature type="compositionally biased region" description="Basic and acidic residues" evidence="1">
    <location>
        <begin position="456"/>
        <end position="470"/>
    </location>
</feature>